<keyword evidence="4" id="KW-1185">Reference proteome</keyword>
<evidence type="ECO:0000313" key="3">
    <source>
        <dbReference type="EMBL" id="GAA5011473.1"/>
    </source>
</evidence>
<evidence type="ECO:0000256" key="2">
    <source>
        <dbReference type="SAM" id="Phobius"/>
    </source>
</evidence>
<sequence>MRSVRKGLSSAEASEPGETGAASEAGVAEVGSLLTPSSLPGGRSVPSGQPVLGSLGCTAAALLPVAAWLVRVCASGEPPAARARAAAAVGPARPHLACLAVALGAAVVLGVTATPAVTVISDPTGVDHHRRVPWAAAGGAGLLATLGCALLGTAVGALTTWPLLRSPGRAVPAMPLAALLALVLTGSPAHAALTGLITGSRTGTVPVPLLPLTGAVLLTAGALAVACALTSHRSP</sequence>
<comment type="caution">
    <text evidence="3">The sequence shown here is derived from an EMBL/GenBank/DDBJ whole genome shotgun (WGS) entry which is preliminary data.</text>
</comment>
<feature type="region of interest" description="Disordered" evidence="1">
    <location>
        <begin position="1"/>
        <end position="25"/>
    </location>
</feature>
<feature type="transmembrane region" description="Helical" evidence="2">
    <location>
        <begin position="140"/>
        <end position="164"/>
    </location>
</feature>
<protein>
    <recommendedName>
        <fullName evidence="5">ABC transporter</fullName>
    </recommendedName>
</protein>
<name>A0ABP9IWX8_9ACTN</name>
<proteinExistence type="predicted"/>
<feature type="transmembrane region" description="Helical" evidence="2">
    <location>
        <begin position="176"/>
        <end position="197"/>
    </location>
</feature>
<evidence type="ECO:0000256" key="1">
    <source>
        <dbReference type="SAM" id="MobiDB-lite"/>
    </source>
</evidence>
<evidence type="ECO:0000313" key="4">
    <source>
        <dbReference type="Proteomes" id="UP001501759"/>
    </source>
</evidence>
<keyword evidence="2" id="KW-0812">Transmembrane</keyword>
<feature type="transmembrane region" description="Helical" evidence="2">
    <location>
        <begin position="209"/>
        <end position="229"/>
    </location>
</feature>
<reference evidence="4" key="1">
    <citation type="journal article" date="2019" name="Int. J. Syst. Evol. Microbiol.">
        <title>The Global Catalogue of Microorganisms (GCM) 10K type strain sequencing project: providing services to taxonomists for standard genome sequencing and annotation.</title>
        <authorList>
            <consortium name="The Broad Institute Genomics Platform"/>
            <consortium name="The Broad Institute Genome Sequencing Center for Infectious Disease"/>
            <person name="Wu L."/>
            <person name="Ma J."/>
        </authorList>
    </citation>
    <scope>NUCLEOTIDE SEQUENCE [LARGE SCALE GENOMIC DNA]</scope>
    <source>
        <strain evidence="4">JCM 18409</strain>
    </source>
</reference>
<organism evidence="3 4">
    <name type="scientific">Streptomyces siamensis</name>
    <dbReference type="NCBI Taxonomy" id="1274986"/>
    <lineage>
        <taxon>Bacteria</taxon>
        <taxon>Bacillati</taxon>
        <taxon>Actinomycetota</taxon>
        <taxon>Actinomycetes</taxon>
        <taxon>Kitasatosporales</taxon>
        <taxon>Streptomycetaceae</taxon>
        <taxon>Streptomyces</taxon>
    </lineage>
</organism>
<keyword evidence="2" id="KW-1133">Transmembrane helix</keyword>
<dbReference type="Proteomes" id="UP001501759">
    <property type="component" value="Unassembled WGS sequence"/>
</dbReference>
<gene>
    <name evidence="3" type="ORF">GCM10023335_32700</name>
</gene>
<keyword evidence="2" id="KW-0472">Membrane</keyword>
<accession>A0ABP9IWX8</accession>
<dbReference type="EMBL" id="BAABKB010000009">
    <property type="protein sequence ID" value="GAA5011473.1"/>
    <property type="molecule type" value="Genomic_DNA"/>
</dbReference>
<evidence type="ECO:0008006" key="5">
    <source>
        <dbReference type="Google" id="ProtNLM"/>
    </source>
</evidence>
<feature type="transmembrane region" description="Helical" evidence="2">
    <location>
        <begin position="95"/>
        <end position="120"/>
    </location>
</feature>